<feature type="transmembrane region" description="Helical" evidence="1">
    <location>
        <begin position="40"/>
        <end position="63"/>
    </location>
</feature>
<name>T2GAQ0_MEGG1</name>
<keyword evidence="1" id="KW-0812">Transmembrane</keyword>
<keyword evidence="1" id="KW-0472">Membrane</keyword>
<proteinExistence type="predicted"/>
<dbReference type="PATRIC" id="fig|1121448.10.peg.1403"/>
<organism evidence="2 3">
    <name type="scientific">Megalodesulfovibrio gigas (strain ATCC 19364 / DSM 1382 / NCIMB 9332 / VKM B-1759)</name>
    <name type="common">Desulfovibrio gigas</name>
    <dbReference type="NCBI Taxonomy" id="1121448"/>
    <lineage>
        <taxon>Bacteria</taxon>
        <taxon>Pseudomonadati</taxon>
        <taxon>Thermodesulfobacteriota</taxon>
        <taxon>Desulfovibrionia</taxon>
        <taxon>Desulfovibrionales</taxon>
        <taxon>Desulfovibrionaceae</taxon>
        <taxon>Megalodesulfovibrio</taxon>
    </lineage>
</organism>
<accession>T2GAQ0</accession>
<dbReference type="EMBL" id="CP006585">
    <property type="protein sequence ID" value="AGW13254.1"/>
    <property type="molecule type" value="Genomic_DNA"/>
</dbReference>
<dbReference type="Proteomes" id="UP000016587">
    <property type="component" value="Chromosome"/>
</dbReference>
<dbReference type="KEGG" id="dgg:DGI_1408"/>
<sequence>MQFGLLLVHSERYADASRLANFSYKCTAFLSIGLWKSPHVAHGWLAVGIGIFLLTSTCIEHFFQRVGFDVPLAIAAVAAVAWVGVVYRLLDWGLTLEE</sequence>
<dbReference type="RefSeq" id="WP_021760051.1">
    <property type="nucleotide sequence ID" value="NC_022444.1"/>
</dbReference>
<keyword evidence="3" id="KW-1185">Reference proteome</keyword>
<evidence type="ECO:0000313" key="2">
    <source>
        <dbReference type="EMBL" id="AGW13254.1"/>
    </source>
</evidence>
<dbReference type="OrthoDB" id="2328595at2"/>
<dbReference type="AlphaFoldDB" id="T2GAQ0"/>
<evidence type="ECO:0000256" key="1">
    <source>
        <dbReference type="SAM" id="Phobius"/>
    </source>
</evidence>
<feature type="transmembrane region" description="Helical" evidence="1">
    <location>
        <begin position="70"/>
        <end position="90"/>
    </location>
</feature>
<reference evidence="2 3" key="1">
    <citation type="journal article" date="2013" name="J. Bacteriol.">
        <title>Roles of HynAB and Ech, the only two hydrogenases found in the model sulfate reducer Desulfovibrio gigas.</title>
        <authorList>
            <person name="Morais-Silva F.O."/>
            <person name="Santos C.I."/>
            <person name="Rodrigues R."/>
            <person name="Pereira I.A."/>
            <person name="Rodrigues-Pousada C."/>
        </authorList>
    </citation>
    <scope>NUCLEOTIDE SEQUENCE [LARGE SCALE GENOMIC DNA]</scope>
    <source>
        <strain evidence="3">ATCC 19364 / DSM 1382 / NCIMB 9332 / VKM B-1759</strain>
    </source>
</reference>
<gene>
    <name evidence="2" type="ORF">DGI_1408</name>
</gene>
<reference evidence="3" key="2">
    <citation type="submission" date="2013-07" db="EMBL/GenBank/DDBJ databases">
        <authorList>
            <person name="Morais-Silva F.O."/>
            <person name="Rezende A.M."/>
            <person name="Pimentel C."/>
            <person name="Resende D.M."/>
            <person name="Santos C.I."/>
            <person name="Clemente C."/>
            <person name="de Oliveira L.M."/>
            <person name="da Silva S.M."/>
            <person name="Costa D.A."/>
            <person name="Varela-Raposo A."/>
            <person name="Horacio E.C.A."/>
            <person name="Matos M."/>
            <person name="Flores O."/>
            <person name="Ruiz J.C."/>
            <person name="Rodrigues-Pousada C."/>
        </authorList>
    </citation>
    <scope>NUCLEOTIDE SEQUENCE [LARGE SCALE GENOMIC DNA]</scope>
    <source>
        <strain evidence="3">ATCC 19364 / DSM 1382 / NCIMB 9332 / VKM B-1759</strain>
    </source>
</reference>
<keyword evidence="1" id="KW-1133">Transmembrane helix</keyword>
<evidence type="ECO:0000313" key="3">
    <source>
        <dbReference type="Proteomes" id="UP000016587"/>
    </source>
</evidence>
<protein>
    <submittedName>
        <fullName evidence="2">Uncharacterized protein</fullName>
    </submittedName>
</protein>
<dbReference type="HOGENOM" id="CLU_160555_0_0_7"/>